<keyword evidence="2" id="KW-1185">Reference proteome</keyword>
<protein>
    <submittedName>
        <fullName evidence="3">Uncharacterized protein</fullName>
    </submittedName>
</protein>
<dbReference type="AlphaFoldDB" id="A0AAF3J5W5"/>
<accession>A0AAF3J5W5</accession>
<dbReference type="WBParaSite" id="MBELARI_LOCUS18180">
    <property type="protein sequence ID" value="MBELARI_LOCUS18180"/>
    <property type="gene ID" value="MBELARI_LOCUS18180"/>
</dbReference>
<reference evidence="3" key="1">
    <citation type="submission" date="2024-02" db="UniProtKB">
        <authorList>
            <consortium name="WormBaseParasite"/>
        </authorList>
    </citation>
    <scope>IDENTIFICATION</scope>
</reference>
<feature type="chain" id="PRO_5042037959" evidence="1">
    <location>
        <begin position="23"/>
        <end position="108"/>
    </location>
</feature>
<proteinExistence type="predicted"/>
<evidence type="ECO:0000256" key="1">
    <source>
        <dbReference type="SAM" id="SignalP"/>
    </source>
</evidence>
<name>A0AAF3J5W5_9BILA</name>
<dbReference type="Proteomes" id="UP000887575">
    <property type="component" value="Unassembled WGS sequence"/>
</dbReference>
<keyword evidence="1" id="KW-0732">Signal</keyword>
<sequence length="108" mass="12305">MKANFIILILVNLFNVYTSVLHCPLGLSTDGETPMNTVDTCACCYKEAVQMTSSVSVLYNCLQEKDCDSILKKRENTVCSKKTKKFEVFGKEITRDTEECYSKNEKFH</sequence>
<evidence type="ECO:0000313" key="2">
    <source>
        <dbReference type="Proteomes" id="UP000887575"/>
    </source>
</evidence>
<organism evidence="2 3">
    <name type="scientific">Mesorhabditis belari</name>
    <dbReference type="NCBI Taxonomy" id="2138241"/>
    <lineage>
        <taxon>Eukaryota</taxon>
        <taxon>Metazoa</taxon>
        <taxon>Ecdysozoa</taxon>
        <taxon>Nematoda</taxon>
        <taxon>Chromadorea</taxon>
        <taxon>Rhabditida</taxon>
        <taxon>Rhabditina</taxon>
        <taxon>Rhabditomorpha</taxon>
        <taxon>Rhabditoidea</taxon>
        <taxon>Rhabditidae</taxon>
        <taxon>Mesorhabditinae</taxon>
        <taxon>Mesorhabditis</taxon>
    </lineage>
</organism>
<feature type="signal peptide" evidence="1">
    <location>
        <begin position="1"/>
        <end position="22"/>
    </location>
</feature>
<evidence type="ECO:0000313" key="3">
    <source>
        <dbReference type="WBParaSite" id="MBELARI_LOCUS18180"/>
    </source>
</evidence>